<sequence>MRVLDWIGRVAVLVLSTLATLAIVGSLVSVSAPDVLERGPERGPEHGEATGEMAIEPVPTPDPTGVTQTPVAAPDSIGNGGVGDGQMAMPAPQRTPDLIRWLRALTYAVLGLAGFVAVLAIVAMRATAHLGAIADRR</sequence>
<name>A0A397PB73_9SPHN</name>
<evidence type="ECO:0000313" key="3">
    <source>
        <dbReference type="EMBL" id="RIA44455.1"/>
    </source>
</evidence>
<dbReference type="Proteomes" id="UP000266568">
    <property type="component" value="Unassembled WGS sequence"/>
</dbReference>
<keyword evidence="4" id="KW-1185">Reference proteome</keyword>
<dbReference type="EMBL" id="QXDC01000003">
    <property type="protein sequence ID" value="RIA44455.1"/>
    <property type="molecule type" value="Genomic_DNA"/>
</dbReference>
<keyword evidence="2" id="KW-0812">Transmembrane</keyword>
<comment type="caution">
    <text evidence="3">The sequence shown here is derived from an EMBL/GenBank/DDBJ whole genome shotgun (WGS) entry which is preliminary data.</text>
</comment>
<feature type="compositionally biased region" description="Basic and acidic residues" evidence="1">
    <location>
        <begin position="36"/>
        <end position="49"/>
    </location>
</feature>
<dbReference type="AlphaFoldDB" id="A0A397PB73"/>
<organism evidence="3 4">
    <name type="scientific">Hephaestia caeni</name>
    <dbReference type="NCBI Taxonomy" id="645617"/>
    <lineage>
        <taxon>Bacteria</taxon>
        <taxon>Pseudomonadati</taxon>
        <taxon>Pseudomonadota</taxon>
        <taxon>Alphaproteobacteria</taxon>
        <taxon>Sphingomonadales</taxon>
        <taxon>Sphingomonadaceae</taxon>
        <taxon>Hephaestia</taxon>
    </lineage>
</organism>
<feature type="region of interest" description="Disordered" evidence="1">
    <location>
        <begin position="36"/>
        <end position="89"/>
    </location>
</feature>
<keyword evidence="2" id="KW-1133">Transmembrane helix</keyword>
<evidence type="ECO:0000256" key="2">
    <source>
        <dbReference type="SAM" id="Phobius"/>
    </source>
</evidence>
<gene>
    <name evidence="3" type="ORF">DFR49_2700</name>
</gene>
<evidence type="ECO:0000256" key="1">
    <source>
        <dbReference type="SAM" id="MobiDB-lite"/>
    </source>
</evidence>
<feature type="transmembrane region" description="Helical" evidence="2">
    <location>
        <begin position="104"/>
        <end position="128"/>
    </location>
</feature>
<accession>A0A397PB73</accession>
<evidence type="ECO:0000313" key="4">
    <source>
        <dbReference type="Proteomes" id="UP000266568"/>
    </source>
</evidence>
<dbReference type="RefSeq" id="WP_147373694.1">
    <property type="nucleotide sequence ID" value="NZ_QXDC01000003.1"/>
</dbReference>
<reference evidence="3 4" key="1">
    <citation type="submission" date="2018-08" db="EMBL/GenBank/DDBJ databases">
        <title>Genomic Encyclopedia of Type Strains, Phase IV (KMG-IV): sequencing the most valuable type-strain genomes for metagenomic binning, comparative biology and taxonomic classification.</title>
        <authorList>
            <person name="Goeker M."/>
        </authorList>
    </citation>
    <scope>NUCLEOTIDE SEQUENCE [LARGE SCALE GENOMIC DNA]</scope>
    <source>
        <strain evidence="3 4">DSM 25527</strain>
    </source>
</reference>
<protein>
    <submittedName>
        <fullName evidence="3">Uncharacterized protein</fullName>
    </submittedName>
</protein>
<feature type="transmembrane region" description="Helical" evidence="2">
    <location>
        <begin position="12"/>
        <end position="32"/>
    </location>
</feature>
<proteinExistence type="predicted"/>
<keyword evidence="2" id="KW-0472">Membrane</keyword>